<protein>
    <recommendedName>
        <fullName evidence="3">F-box domain-containing protein</fullName>
    </recommendedName>
</protein>
<sequence>MRELSMVALASGMPPLARRDSMLALPMAAPLDVLLGMGARKFSSEDLRLILPEVSRFRQLHINIDNWSGHTDSLLETLSVVQSGAPNLTSLTIIPRVVATNGPNLPNIFCGNMPALRQLTLSVFSIWPSHYFHNLTHLCLFYQVYSARLTTAAFLDFLESSPRLRELALVDAGPTLMSVHDCPQVPPKRRSVKLSYLKELVVGRWPVAGTERRFLTHLSLPTTTNVHIYGRMPEPPSDWQGWQNGVPPTAGVPPPAPPGPGAIGPGLPTTPNIPVLKEEDNLHGITSFLPLNFSPIQTITKLSLNRTFHAFTPHGVLPHYTIRKSELYVVDQYTNMDIRSLVLVPAMQQITTLVIRDGTHRAVFQGEWGSGGQSIEAITTETWGVVFESMTNLKTLQILQHGNWDVLPSTREILKALFPRSTTTEREVTTVPCPALETILLQGLYPIFRPGFIVALAKARHEQNYPLRSIEIHFKNNMISVEQAHDPSDPD</sequence>
<gene>
    <name evidence="1" type="ORF">V5O48_009184</name>
</gene>
<proteinExistence type="predicted"/>
<dbReference type="InterPro" id="IPR032675">
    <property type="entry name" value="LRR_dom_sf"/>
</dbReference>
<reference evidence="1 2" key="1">
    <citation type="submission" date="2024-02" db="EMBL/GenBank/DDBJ databases">
        <title>A draft genome for the cacao thread blight pathogen Marasmius crinis-equi.</title>
        <authorList>
            <person name="Cohen S.P."/>
            <person name="Baruah I.K."/>
            <person name="Amoako-Attah I."/>
            <person name="Bukari Y."/>
            <person name="Meinhardt L.W."/>
            <person name="Bailey B.A."/>
        </authorList>
    </citation>
    <scope>NUCLEOTIDE SEQUENCE [LARGE SCALE GENOMIC DNA]</scope>
    <source>
        <strain evidence="1 2">GH-76</strain>
    </source>
</reference>
<accession>A0ABR3FBV8</accession>
<evidence type="ECO:0008006" key="3">
    <source>
        <dbReference type="Google" id="ProtNLM"/>
    </source>
</evidence>
<dbReference type="SUPFAM" id="SSF52047">
    <property type="entry name" value="RNI-like"/>
    <property type="match status" value="1"/>
</dbReference>
<name>A0ABR3FBV8_9AGAR</name>
<feature type="non-terminal residue" evidence="1">
    <location>
        <position position="491"/>
    </location>
</feature>
<evidence type="ECO:0000313" key="1">
    <source>
        <dbReference type="EMBL" id="KAL0572789.1"/>
    </source>
</evidence>
<dbReference type="EMBL" id="JBAHYK010000584">
    <property type="protein sequence ID" value="KAL0572789.1"/>
    <property type="molecule type" value="Genomic_DNA"/>
</dbReference>
<evidence type="ECO:0000313" key="2">
    <source>
        <dbReference type="Proteomes" id="UP001465976"/>
    </source>
</evidence>
<comment type="caution">
    <text evidence="1">The sequence shown here is derived from an EMBL/GenBank/DDBJ whole genome shotgun (WGS) entry which is preliminary data.</text>
</comment>
<dbReference type="Gene3D" id="3.80.10.10">
    <property type="entry name" value="Ribonuclease Inhibitor"/>
    <property type="match status" value="1"/>
</dbReference>
<keyword evidence="2" id="KW-1185">Reference proteome</keyword>
<organism evidence="1 2">
    <name type="scientific">Marasmius crinis-equi</name>
    <dbReference type="NCBI Taxonomy" id="585013"/>
    <lineage>
        <taxon>Eukaryota</taxon>
        <taxon>Fungi</taxon>
        <taxon>Dikarya</taxon>
        <taxon>Basidiomycota</taxon>
        <taxon>Agaricomycotina</taxon>
        <taxon>Agaricomycetes</taxon>
        <taxon>Agaricomycetidae</taxon>
        <taxon>Agaricales</taxon>
        <taxon>Marasmiineae</taxon>
        <taxon>Marasmiaceae</taxon>
        <taxon>Marasmius</taxon>
    </lineage>
</organism>
<dbReference type="Proteomes" id="UP001465976">
    <property type="component" value="Unassembled WGS sequence"/>
</dbReference>